<evidence type="ECO:0000259" key="8">
    <source>
        <dbReference type="Pfam" id="PF17048"/>
    </source>
</evidence>
<evidence type="ECO:0000256" key="5">
    <source>
        <dbReference type="PIRSR" id="PIRSR606823-2"/>
    </source>
</evidence>
<dbReference type="GO" id="GO:0046512">
    <property type="term" value="P:sphingosine biosynthetic process"/>
    <property type="evidence" value="ECO:0007669"/>
    <property type="project" value="TreeGrafter"/>
</dbReference>
<feature type="binding site" evidence="5">
    <location>
        <position position="127"/>
    </location>
    <ligand>
        <name>Zn(2+)</name>
        <dbReference type="ChEBI" id="CHEBI:29105"/>
    </ligand>
</feature>
<feature type="non-terminal residue" evidence="9">
    <location>
        <position position="323"/>
    </location>
</feature>
<keyword evidence="6" id="KW-0746">Sphingolipid metabolism</keyword>
<keyword evidence="5" id="KW-0862">Zinc</keyword>
<evidence type="ECO:0000256" key="4">
    <source>
        <dbReference type="ARBA" id="ARBA00022801"/>
    </source>
</evidence>
<keyword evidence="6" id="KW-0443">Lipid metabolism</keyword>
<dbReference type="EC" id="3.5.1.23" evidence="2 6"/>
<dbReference type="Pfam" id="PF17048">
    <property type="entry name" value="Ceramidse_alk_C"/>
    <property type="match status" value="1"/>
</dbReference>
<proteinExistence type="inferred from homology"/>
<organism evidence="9 10">
    <name type="scientific">Stegodyphus mimosarum</name>
    <name type="common">African social velvet spider</name>
    <dbReference type="NCBI Taxonomy" id="407821"/>
    <lineage>
        <taxon>Eukaryota</taxon>
        <taxon>Metazoa</taxon>
        <taxon>Ecdysozoa</taxon>
        <taxon>Arthropoda</taxon>
        <taxon>Chelicerata</taxon>
        <taxon>Arachnida</taxon>
        <taxon>Araneae</taxon>
        <taxon>Araneomorphae</taxon>
        <taxon>Entelegynae</taxon>
        <taxon>Eresoidea</taxon>
        <taxon>Eresidae</taxon>
        <taxon>Stegodyphus</taxon>
    </lineage>
</organism>
<dbReference type="AlphaFoldDB" id="A0A087T2V3"/>
<dbReference type="EMBL" id="KK113139">
    <property type="protein sequence ID" value="KFM59442.1"/>
    <property type="molecule type" value="Genomic_DNA"/>
</dbReference>
<dbReference type="Proteomes" id="UP000054359">
    <property type="component" value="Unassembled WGS sequence"/>
</dbReference>
<sequence length="323" mass="36232">MGYSFGAGTTDGPGGFDFKQGTKSESLFWNLVRDLITTPSEEIQECQKPKPILLPTGEMKFPYAWQPFVVPTQILRIGQMAVVAVPAEFTTMSGRRTRNAVKTILDKCSSVENQVVIAGLSNTYSSYVTTYEEYQVQRYEGASTIYGQHTLRAYIQEYEKLAQSLCTGESLPDGPAPKSMLGEEISLQPGVIFDTAYFGKNFGDVLKDAKERYCPGDTVFVTFVSGHPRNDPMLERTFLAIEKMNPLTGNWTIIATDANWETKFHWVRTNILLGHSEAIVSWDIPEDTEPGKYRIRHFGHSKSIFQTITPYKGTSSTFIIKKV</sequence>
<keyword evidence="10" id="KW-1185">Reference proteome</keyword>
<accession>A0A087T2V3</accession>
<evidence type="ECO:0000256" key="2">
    <source>
        <dbReference type="ARBA" id="ARBA00011891"/>
    </source>
</evidence>
<dbReference type="InterPro" id="IPR031331">
    <property type="entry name" value="NEUT/ALK_ceramidase_C"/>
</dbReference>
<keyword evidence="4 6" id="KW-0378">Hydrolase</keyword>
<dbReference type="GO" id="GO:0042759">
    <property type="term" value="P:long-chain fatty acid biosynthetic process"/>
    <property type="evidence" value="ECO:0007669"/>
    <property type="project" value="TreeGrafter"/>
</dbReference>
<comment type="catalytic activity">
    <reaction evidence="6">
        <text>an N-acylsphing-4-enine + H2O = sphing-4-enine + a fatty acid</text>
        <dbReference type="Rhea" id="RHEA:20856"/>
        <dbReference type="ChEBI" id="CHEBI:15377"/>
        <dbReference type="ChEBI" id="CHEBI:28868"/>
        <dbReference type="ChEBI" id="CHEBI:52639"/>
        <dbReference type="ChEBI" id="CHEBI:57756"/>
        <dbReference type="EC" id="3.5.1.23"/>
    </reaction>
</comment>
<evidence type="ECO:0000313" key="9">
    <source>
        <dbReference type="EMBL" id="KFM59442.1"/>
    </source>
</evidence>
<comment type="similarity">
    <text evidence="1 6">Belongs to the neutral ceramidase family.</text>
</comment>
<dbReference type="InterPro" id="IPR006823">
    <property type="entry name" value="Ceramidase_alk"/>
</dbReference>
<dbReference type="GO" id="GO:0046514">
    <property type="term" value="P:ceramide catabolic process"/>
    <property type="evidence" value="ECO:0007669"/>
    <property type="project" value="InterPro"/>
</dbReference>
<gene>
    <name evidence="9" type="ORF">X975_13066</name>
</gene>
<dbReference type="GO" id="GO:0016020">
    <property type="term" value="C:membrane"/>
    <property type="evidence" value="ECO:0007669"/>
    <property type="project" value="GOC"/>
</dbReference>
<dbReference type="InterPro" id="IPR031329">
    <property type="entry name" value="NEUT/ALK_ceramidase_N"/>
</dbReference>
<dbReference type="OrthoDB" id="191371at2759"/>
<feature type="domain" description="Neutral/alkaline non-lysosomal ceramidase N-terminal" evidence="7">
    <location>
        <begin position="1"/>
        <end position="156"/>
    </location>
</feature>
<evidence type="ECO:0000256" key="1">
    <source>
        <dbReference type="ARBA" id="ARBA00009835"/>
    </source>
</evidence>
<dbReference type="PANTHER" id="PTHR12670">
    <property type="entry name" value="CERAMIDASE"/>
    <property type="match status" value="1"/>
</dbReference>
<dbReference type="InterPro" id="IPR038445">
    <property type="entry name" value="NCDase_C_sf"/>
</dbReference>
<protein>
    <recommendedName>
        <fullName evidence="3 6">Neutral ceramidase</fullName>
        <ecNumber evidence="2 6">3.5.1.23</ecNumber>
    </recommendedName>
</protein>
<evidence type="ECO:0000256" key="3">
    <source>
        <dbReference type="ARBA" id="ARBA00019235"/>
    </source>
</evidence>
<keyword evidence="5" id="KW-0479">Metal-binding</keyword>
<name>A0A087T2V3_STEMI</name>
<dbReference type="Gene3D" id="2.60.40.2300">
    <property type="entry name" value="Neutral/alkaline non-lysosomal ceramidase, C-terminal domain"/>
    <property type="match status" value="1"/>
</dbReference>
<dbReference type="Pfam" id="PF04734">
    <property type="entry name" value="Ceramidase_alk"/>
    <property type="match status" value="1"/>
</dbReference>
<dbReference type="GO" id="GO:0046872">
    <property type="term" value="F:metal ion binding"/>
    <property type="evidence" value="ECO:0007669"/>
    <property type="project" value="UniProtKB-KW"/>
</dbReference>
<feature type="domain" description="Neutral/alkaline non-lysosomal ceramidase C-terminal" evidence="8">
    <location>
        <begin position="158"/>
        <end position="319"/>
    </location>
</feature>
<evidence type="ECO:0000259" key="7">
    <source>
        <dbReference type="Pfam" id="PF04734"/>
    </source>
</evidence>
<dbReference type="PANTHER" id="PTHR12670:SF1">
    <property type="entry name" value="NEUTRAL CERAMIDASE"/>
    <property type="match status" value="1"/>
</dbReference>
<comment type="cofactor">
    <cofactor evidence="5">
        <name>Zn(2+)</name>
        <dbReference type="ChEBI" id="CHEBI:29105"/>
    </cofactor>
    <text evidence="5">Binds 1 zinc ion per subunit.</text>
</comment>
<feature type="binding site" evidence="5">
    <location>
        <position position="88"/>
    </location>
    <ligand>
        <name>Zn(2+)</name>
        <dbReference type="ChEBI" id="CHEBI:29105"/>
    </ligand>
</feature>
<evidence type="ECO:0000256" key="6">
    <source>
        <dbReference type="RuleBase" id="RU366019"/>
    </source>
</evidence>
<dbReference type="GO" id="GO:0005576">
    <property type="term" value="C:extracellular region"/>
    <property type="evidence" value="ECO:0007669"/>
    <property type="project" value="TreeGrafter"/>
</dbReference>
<dbReference type="GO" id="GO:0017040">
    <property type="term" value="F:N-acylsphingosine amidohydrolase activity"/>
    <property type="evidence" value="ECO:0007669"/>
    <property type="project" value="UniProtKB-UniRule"/>
</dbReference>
<dbReference type="STRING" id="407821.A0A087T2V3"/>
<reference evidence="9 10" key="1">
    <citation type="submission" date="2013-11" db="EMBL/GenBank/DDBJ databases">
        <title>Genome sequencing of Stegodyphus mimosarum.</title>
        <authorList>
            <person name="Bechsgaard J."/>
        </authorList>
    </citation>
    <scope>NUCLEOTIDE SEQUENCE [LARGE SCALE GENOMIC DNA]</scope>
</reference>
<evidence type="ECO:0000313" key="10">
    <source>
        <dbReference type="Proteomes" id="UP000054359"/>
    </source>
</evidence>
<dbReference type="OMA" id="GCEPAMG"/>